<accession>A0A8S5SHT0</accession>
<dbReference type="InterPro" id="IPR023211">
    <property type="entry name" value="DNA_pol_palm_dom_sf"/>
</dbReference>
<proteinExistence type="predicted"/>
<reference evidence="1" key="1">
    <citation type="journal article" date="2021" name="Proc. Natl. Acad. Sci. U.S.A.">
        <title>A Catalog of Tens of Thousands of Viruses from Human Metagenomes Reveals Hidden Associations with Chronic Diseases.</title>
        <authorList>
            <person name="Tisza M.J."/>
            <person name="Buck C.B."/>
        </authorList>
    </citation>
    <scope>NUCLEOTIDE SEQUENCE</scope>
    <source>
        <strain evidence="1">CtqZP6</strain>
    </source>
</reference>
<evidence type="ECO:0000313" key="1">
    <source>
        <dbReference type="EMBL" id="DAF50569.1"/>
    </source>
</evidence>
<protein>
    <submittedName>
        <fullName evidence="1">DNA polymerase</fullName>
    </submittedName>
</protein>
<dbReference type="Gene3D" id="3.90.1600.10">
    <property type="entry name" value="Palm domain of DNA polymerase"/>
    <property type="match status" value="1"/>
</dbReference>
<dbReference type="SUPFAM" id="SSF56672">
    <property type="entry name" value="DNA/RNA polymerases"/>
    <property type="match status" value="1"/>
</dbReference>
<dbReference type="InterPro" id="IPR043502">
    <property type="entry name" value="DNA/RNA_pol_sf"/>
</dbReference>
<sequence length="597" mass="70239">MRRNIVIFDFEVFKFDTLLGAIVLRDDDAEVFQTWNLAEMIKFYEANKQSIWVGHNNAFYDNYILQEVVRGRSSPAIKKKSDELIQHSRKSYLDITLHWYDLMSQHMIGLKTVECAVGKDISTSEVDFNTPRLLTAEERAKTESYNRDDLDQTLDDFYNTLSEFTLRLDIINEFKLPLDALHATGTQVAEMVLHAEKIDGIEDWYVPPTVYPTLQVKNQQVLDFYLNEDFRKGKNLALDICGTPHKLGAGGIHGALKKYHTDWAYYFDVSGYYNLVMINYDLLPRSIPDEYKEFYTYMYHEQLKLKKTDPNKRWVYKVILLSVFGAMTNQWCKFYDPNRGTLVTMVGQMFLVDLLEKLDGKATIIQSNTDGIIAKALPGVEEAEMRAIIDEWQNRTGFVLKLEKVYDIHQRDVNNYVYRTEDGKIKTLGEVFKHYDAWENPFYEDSYRAKEPIIIEHAVVDYFMNNRLPEETIEMHKRQLRMFQFICKKNTYDWIDIEKLDLCTNEMTVERLGSVCRAFAYNNPDVRWTIYKHKPDSRAPKSTLQNVPDNVFVHNTEILSESAVNAAMQHIDYDYYVRRSYQRIQEFIEMKQVKKIL</sequence>
<organism evidence="1">
    <name type="scientific">Phage sp. ctqZP6</name>
    <dbReference type="NCBI Taxonomy" id="2828010"/>
    <lineage>
        <taxon>Viruses</taxon>
    </lineage>
</organism>
<dbReference type="EMBL" id="BK032598">
    <property type="protein sequence ID" value="DAF50569.1"/>
    <property type="molecule type" value="Genomic_DNA"/>
</dbReference>
<name>A0A8S5SHT0_9VIRU</name>